<accession>A0A1T5GRD2</accession>
<dbReference type="RefSeq" id="WP_082216798.1">
    <property type="nucleotide sequence ID" value="NZ_FUZA01000006.1"/>
</dbReference>
<dbReference type="AlphaFoldDB" id="A0A1T5GRD2"/>
<name>A0A1T5GRD2_9BACT</name>
<feature type="chain" id="PRO_5012165404" description="Lipocalin-like domain-containing protein" evidence="1">
    <location>
        <begin position="21"/>
        <end position="159"/>
    </location>
</feature>
<dbReference type="Proteomes" id="UP000190897">
    <property type="component" value="Unassembled WGS sequence"/>
</dbReference>
<evidence type="ECO:0008006" key="4">
    <source>
        <dbReference type="Google" id="ProtNLM"/>
    </source>
</evidence>
<dbReference type="Gene3D" id="2.40.128.270">
    <property type="match status" value="1"/>
</dbReference>
<evidence type="ECO:0000256" key="1">
    <source>
        <dbReference type="SAM" id="SignalP"/>
    </source>
</evidence>
<evidence type="ECO:0000313" key="2">
    <source>
        <dbReference type="EMBL" id="SKC10964.1"/>
    </source>
</evidence>
<gene>
    <name evidence="2" type="ORF">SAMN05660293_04325</name>
</gene>
<organism evidence="2 3">
    <name type="scientific">Dyadobacter psychrophilus</name>
    <dbReference type="NCBI Taxonomy" id="651661"/>
    <lineage>
        <taxon>Bacteria</taxon>
        <taxon>Pseudomonadati</taxon>
        <taxon>Bacteroidota</taxon>
        <taxon>Cytophagia</taxon>
        <taxon>Cytophagales</taxon>
        <taxon>Spirosomataceae</taxon>
        <taxon>Dyadobacter</taxon>
    </lineage>
</organism>
<feature type="signal peptide" evidence="1">
    <location>
        <begin position="1"/>
        <end position="20"/>
    </location>
</feature>
<dbReference type="EMBL" id="FUZA01000006">
    <property type="protein sequence ID" value="SKC10964.1"/>
    <property type="molecule type" value="Genomic_DNA"/>
</dbReference>
<dbReference type="STRING" id="651661.SAMN05660293_04325"/>
<evidence type="ECO:0000313" key="3">
    <source>
        <dbReference type="Proteomes" id="UP000190897"/>
    </source>
</evidence>
<protein>
    <recommendedName>
        <fullName evidence="4">Lipocalin-like domain-containing protein</fullName>
    </recommendedName>
</protein>
<dbReference type="OrthoDB" id="956429at2"/>
<keyword evidence="1" id="KW-0732">Signal</keyword>
<dbReference type="InterPro" id="IPR038670">
    <property type="entry name" value="HslJ-like_sf"/>
</dbReference>
<reference evidence="3" key="1">
    <citation type="submission" date="2017-02" db="EMBL/GenBank/DDBJ databases">
        <authorList>
            <person name="Varghese N."/>
            <person name="Submissions S."/>
        </authorList>
    </citation>
    <scope>NUCLEOTIDE SEQUENCE [LARGE SCALE GENOMIC DNA]</scope>
    <source>
        <strain evidence="3">DSM 22270</strain>
    </source>
</reference>
<proteinExistence type="predicted"/>
<sequence length="159" mass="16950">MKKVISLISFTLLFGLTAFQCSDSDAEGEQRLCCAMPPCSDVASLSGTWRLVAYQNNVSGILDSDPDIEGRGVVFTFTDSGKDGKINGHTVANEIEGAYTISSACGLTIDTFGGTKVGEPGWSGKAWLASGATGSYKRNGNQLVLGFQNGEYRMIFKKQ</sequence>
<keyword evidence="3" id="KW-1185">Reference proteome</keyword>